<reference evidence="4" key="1">
    <citation type="submission" date="2016-11" db="UniProtKB">
        <authorList>
            <consortium name="WormBaseParasite"/>
        </authorList>
    </citation>
    <scope>IDENTIFICATION</scope>
</reference>
<dbReference type="InterPro" id="IPR029058">
    <property type="entry name" value="AB_hydrolase_fold"/>
</dbReference>
<evidence type="ECO:0000259" key="2">
    <source>
        <dbReference type="Pfam" id="PF04083"/>
    </source>
</evidence>
<dbReference type="InterPro" id="IPR006693">
    <property type="entry name" value="AB_hydrolase_lipase"/>
</dbReference>
<evidence type="ECO:0000313" key="4">
    <source>
        <dbReference type="WBParaSite" id="L893_g21507.t1"/>
    </source>
</evidence>
<dbReference type="Gene3D" id="3.40.50.1820">
    <property type="entry name" value="alpha/beta hydrolase"/>
    <property type="match status" value="2"/>
</dbReference>
<dbReference type="Pfam" id="PF04083">
    <property type="entry name" value="Abhydro_lipase"/>
    <property type="match status" value="1"/>
</dbReference>
<dbReference type="Proteomes" id="UP000095287">
    <property type="component" value="Unplaced"/>
</dbReference>
<accession>A0A1I7YZV3</accession>
<evidence type="ECO:0000256" key="1">
    <source>
        <dbReference type="SAM" id="SignalP"/>
    </source>
</evidence>
<sequence>MTPVIRLLFLCALAGSTTSSDPEVFMDTIEIIKYWGYPAERVEVVTEDGYILQLHHIKSGRNQAAEDPNRPVVFLMHGLLAASDVWVSNLPNESAGMILLTPSLEAWFSWDEMATFDLPASIDAVLERTGQSYLYYVGHSQGTTILFARNSENQELKGKIRKHFALAPIATIKYMKGLFAFFAHYFYTSWQKKVTLLGSSDFLPSSWLTKPIPPEYNISNVNIDTYLFWGDKDYLADPQDVKQGLLPYLNPQILKGTV</sequence>
<dbReference type="WBParaSite" id="L893_g21507.t1">
    <property type="protein sequence ID" value="L893_g21507.t1"/>
    <property type="gene ID" value="L893_g21507"/>
</dbReference>
<feature type="domain" description="Partial AB-hydrolase lipase" evidence="2">
    <location>
        <begin position="29"/>
        <end position="90"/>
    </location>
</feature>
<organism evidence="3 4">
    <name type="scientific">Steinernema glaseri</name>
    <dbReference type="NCBI Taxonomy" id="37863"/>
    <lineage>
        <taxon>Eukaryota</taxon>
        <taxon>Metazoa</taxon>
        <taxon>Ecdysozoa</taxon>
        <taxon>Nematoda</taxon>
        <taxon>Chromadorea</taxon>
        <taxon>Rhabditida</taxon>
        <taxon>Tylenchina</taxon>
        <taxon>Panagrolaimomorpha</taxon>
        <taxon>Strongyloidoidea</taxon>
        <taxon>Steinernematidae</taxon>
        <taxon>Steinernema</taxon>
    </lineage>
</organism>
<dbReference type="GO" id="GO:0006629">
    <property type="term" value="P:lipid metabolic process"/>
    <property type="evidence" value="ECO:0007669"/>
    <property type="project" value="InterPro"/>
</dbReference>
<name>A0A1I7YZV3_9BILA</name>
<dbReference type="SUPFAM" id="SSF53474">
    <property type="entry name" value="alpha/beta-Hydrolases"/>
    <property type="match status" value="1"/>
</dbReference>
<feature type="signal peptide" evidence="1">
    <location>
        <begin position="1"/>
        <end position="19"/>
    </location>
</feature>
<protein>
    <submittedName>
        <fullName evidence="4">AB hydrolase-1 domain-containing protein</fullName>
    </submittedName>
</protein>
<keyword evidence="3" id="KW-1185">Reference proteome</keyword>
<proteinExistence type="predicted"/>
<evidence type="ECO:0000313" key="3">
    <source>
        <dbReference type="Proteomes" id="UP000095287"/>
    </source>
</evidence>
<feature type="chain" id="PRO_5009312793" evidence="1">
    <location>
        <begin position="20"/>
        <end position="258"/>
    </location>
</feature>
<keyword evidence="1" id="KW-0732">Signal</keyword>
<dbReference type="AlphaFoldDB" id="A0A1I7YZV3"/>
<dbReference type="PANTHER" id="PTHR11005">
    <property type="entry name" value="LYSOSOMAL ACID LIPASE-RELATED"/>
    <property type="match status" value="1"/>
</dbReference>